<protein>
    <submittedName>
        <fullName evidence="15">Protein kinase domain-containing protein</fullName>
    </submittedName>
</protein>
<keyword evidence="6" id="KW-0829">Tyrosine-protein kinase</keyword>
<comment type="subcellular location">
    <subcellularLocation>
        <location evidence="1">Membrane</location>
        <topology evidence="1">Single-pass membrane protein</topology>
    </subcellularLocation>
</comment>
<feature type="binding site" evidence="9 11">
    <location>
        <position position="39"/>
    </location>
    <ligand>
        <name>ATP</name>
        <dbReference type="ChEBI" id="CHEBI:30616"/>
    </ligand>
</feature>
<evidence type="ECO:0000256" key="2">
    <source>
        <dbReference type="ARBA" id="ARBA00022679"/>
    </source>
</evidence>
<reference evidence="15" key="1">
    <citation type="submission" date="2016-06" db="UniProtKB">
        <authorList>
            <consortium name="WormBaseParasite"/>
        </authorList>
    </citation>
    <scope>IDENTIFICATION</scope>
</reference>
<dbReference type="CDD" id="cd00192">
    <property type="entry name" value="PTKc"/>
    <property type="match status" value="1"/>
</dbReference>
<dbReference type="PROSITE" id="PS00107">
    <property type="entry name" value="PROTEIN_KINASE_ATP"/>
    <property type="match status" value="1"/>
</dbReference>
<organism evidence="15">
    <name type="scientific">Soboliphyme baturini</name>
    <dbReference type="NCBI Taxonomy" id="241478"/>
    <lineage>
        <taxon>Eukaryota</taxon>
        <taxon>Metazoa</taxon>
        <taxon>Ecdysozoa</taxon>
        <taxon>Nematoda</taxon>
        <taxon>Enoplea</taxon>
        <taxon>Dorylaimia</taxon>
        <taxon>Dioctophymatida</taxon>
        <taxon>Dioctophymatoidea</taxon>
        <taxon>Soboliphymatidae</taxon>
        <taxon>Soboliphyme</taxon>
    </lineage>
</organism>
<keyword evidence="4" id="KW-0418">Kinase</keyword>
<dbReference type="GO" id="GO:0043235">
    <property type="term" value="C:receptor complex"/>
    <property type="evidence" value="ECO:0007669"/>
    <property type="project" value="TreeGrafter"/>
</dbReference>
<dbReference type="InterPro" id="IPR050122">
    <property type="entry name" value="RTK"/>
</dbReference>
<evidence type="ECO:0000259" key="12">
    <source>
        <dbReference type="PROSITE" id="PS50011"/>
    </source>
</evidence>
<dbReference type="PROSITE" id="PS00109">
    <property type="entry name" value="PROTEIN_KINASE_TYR"/>
    <property type="match status" value="1"/>
</dbReference>
<gene>
    <name evidence="13" type="ORF">SBAD_LOCUS2892</name>
</gene>
<dbReference type="GO" id="GO:0005524">
    <property type="term" value="F:ATP binding"/>
    <property type="evidence" value="ECO:0007669"/>
    <property type="project" value="UniProtKB-UniRule"/>
</dbReference>
<proteinExistence type="predicted"/>
<feature type="active site" description="Proton acceptor" evidence="8">
    <location>
        <position position="137"/>
    </location>
</feature>
<evidence type="ECO:0000256" key="7">
    <source>
        <dbReference type="ARBA" id="ARBA00051243"/>
    </source>
</evidence>
<evidence type="ECO:0000256" key="4">
    <source>
        <dbReference type="ARBA" id="ARBA00022777"/>
    </source>
</evidence>
<keyword evidence="10" id="KW-0460">Magnesium</keyword>
<dbReference type="InterPro" id="IPR008266">
    <property type="entry name" value="Tyr_kinase_AS"/>
</dbReference>
<evidence type="ECO:0000256" key="3">
    <source>
        <dbReference type="ARBA" id="ARBA00022741"/>
    </source>
</evidence>
<dbReference type="FunFam" id="1.10.510.10:FF:000554">
    <property type="entry name" value="Predicted protein"/>
    <property type="match status" value="1"/>
</dbReference>
<accession>A0A183IGZ7</accession>
<dbReference type="Pfam" id="PF07714">
    <property type="entry name" value="PK_Tyr_Ser-Thr"/>
    <property type="match status" value="1"/>
</dbReference>
<dbReference type="GO" id="GO:0046872">
    <property type="term" value="F:metal ion binding"/>
    <property type="evidence" value="ECO:0007669"/>
    <property type="project" value="UniProtKB-KW"/>
</dbReference>
<dbReference type="PANTHER" id="PTHR24416:SF594">
    <property type="entry name" value="PROTEIN KINASE DOMAIN-CONTAINING PROTEIN"/>
    <property type="match status" value="1"/>
</dbReference>
<feature type="binding site" evidence="9">
    <location>
        <begin position="12"/>
        <end position="19"/>
    </location>
    <ligand>
        <name>ATP</name>
        <dbReference type="ChEBI" id="CHEBI:30616"/>
    </ligand>
</feature>
<dbReference type="InterPro" id="IPR011009">
    <property type="entry name" value="Kinase-like_dom_sf"/>
</dbReference>
<evidence type="ECO:0000313" key="15">
    <source>
        <dbReference type="WBParaSite" id="SBAD_0000303101-mRNA-1"/>
    </source>
</evidence>
<reference evidence="13 14" key="2">
    <citation type="submission" date="2018-11" db="EMBL/GenBank/DDBJ databases">
        <authorList>
            <consortium name="Pathogen Informatics"/>
        </authorList>
    </citation>
    <scope>NUCLEOTIDE SEQUENCE [LARGE SCALE GENOMIC DNA]</scope>
</reference>
<evidence type="ECO:0000256" key="11">
    <source>
        <dbReference type="PROSITE-ProRule" id="PRU10141"/>
    </source>
</evidence>
<dbReference type="Proteomes" id="UP000270296">
    <property type="component" value="Unassembled WGS sequence"/>
</dbReference>
<keyword evidence="3 9" id="KW-0547">Nucleotide-binding</keyword>
<dbReference type="GO" id="GO:0007169">
    <property type="term" value="P:cell surface receptor protein tyrosine kinase signaling pathway"/>
    <property type="evidence" value="ECO:0007669"/>
    <property type="project" value="TreeGrafter"/>
</dbReference>
<dbReference type="Gene3D" id="1.10.510.10">
    <property type="entry name" value="Transferase(Phosphotransferase) domain 1"/>
    <property type="match status" value="1"/>
</dbReference>
<dbReference type="OrthoDB" id="3256376at2759"/>
<dbReference type="SMART" id="SM00219">
    <property type="entry name" value="TyrKc"/>
    <property type="match status" value="1"/>
</dbReference>
<keyword evidence="10" id="KW-0479">Metal-binding</keyword>
<dbReference type="WBParaSite" id="SBAD_0000303101-mRNA-1">
    <property type="protein sequence ID" value="SBAD_0000303101-mRNA-1"/>
    <property type="gene ID" value="SBAD_0000303101"/>
</dbReference>
<dbReference type="PRINTS" id="PR00109">
    <property type="entry name" value="TYRKINASE"/>
</dbReference>
<dbReference type="PROSITE" id="PS50011">
    <property type="entry name" value="PROTEIN_KINASE_DOM"/>
    <property type="match status" value="1"/>
</dbReference>
<dbReference type="GO" id="GO:0005886">
    <property type="term" value="C:plasma membrane"/>
    <property type="evidence" value="ECO:0007669"/>
    <property type="project" value="TreeGrafter"/>
</dbReference>
<evidence type="ECO:0000256" key="10">
    <source>
        <dbReference type="PIRSR" id="PIRSR000615-3"/>
    </source>
</evidence>
<dbReference type="InterPro" id="IPR020635">
    <property type="entry name" value="Tyr_kinase_cat_dom"/>
</dbReference>
<keyword evidence="14" id="KW-1185">Reference proteome</keyword>
<feature type="binding site" evidence="10">
    <location>
        <position position="155"/>
    </location>
    <ligand>
        <name>Mg(2+)</name>
        <dbReference type="ChEBI" id="CHEBI:18420"/>
    </ligand>
</feature>
<evidence type="ECO:0000256" key="8">
    <source>
        <dbReference type="PIRSR" id="PIRSR000615-1"/>
    </source>
</evidence>
<dbReference type="AlphaFoldDB" id="A0A183IGZ7"/>
<feature type="binding site" evidence="10">
    <location>
        <position position="142"/>
    </location>
    <ligand>
        <name>Mg(2+)</name>
        <dbReference type="ChEBI" id="CHEBI:18420"/>
    </ligand>
</feature>
<feature type="binding site" evidence="9">
    <location>
        <begin position="87"/>
        <end position="93"/>
    </location>
    <ligand>
        <name>ATP</name>
        <dbReference type="ChEBI" id="CHEBI:30616"/>
    </ligand>
</feature>
<keyword evidence="5 9" id="KW-0067">ATP-binding</keyword>
<feature type="binding site" evidence="9">
    <location>
        <position position="141"/>
    </location>
    <ligand>
        <name>ATP</name>
        <dbReference type="ChEBI" id="CHEBI:30616"/>
    </ligand>
</feature>
<evidence type="ECO:0000256" key="6">
    <source>
        <dbReference type="ARBA" id="ARBA00023137"/>
    </source>
</evidence>
<dbReference type="EMBL" id="UZAM01007463">
    <property type="protein sequence ID" value="VDO99282.1"/>
    <property type="molecule type" value="Genomic_DNA"/>
</dbReference>
<evidence type="ECO:0000256" key="1">
    <source>
        <dbReference type="ARBA" id="ARBA00004167"/>
    </source>
</evidence>
<dbReference type="Gene3D" id="3.30.200.20">
    <property type="entry name" value="Phosphorylase Kinase, domain 1"/>
    <property type="match status" value="1"/>
</dbReference>
<name>A0A183IGZ7_9BILA</name>
<dbReference type="PANTHER" id="PTHR24416">
    <property type="entry name" value="TYROSINE-PROTEIN KINASE RECEPTOR"/>
    <property type="match status" value="1"/>
</dbReference>
<keyword evidence="2" id="KW-0808">Transferase</keyword>
<dbReference type="InterPro" id="IPR017441">
    <property type="entry name" value="Protein_kinase_ATP_BS"/>
</dbReference>
<dbReference type="GO" id="GO:0004714">
    <property type="term" value="F:transmembrane receptor protein tyrosine kinase activity"/>
    <property type="evidence" value="ECO:0007669"/>
    <property type="project" value="UniProtKB-EC"/>
</dbReference>
<evidence type="ECO:0000313" key="14">
    <source>
        <dbReference type="Proteomes" id="UP000270296"/>
    </source>
</evidence>
<evidence type="ECO:0000313" key="13">
    <source>
        <dbReference type="EMBL" id="VDO99282.1"/>
    </source>
</evidence>
<sequence length="315" mass="35840">MLIHHYFRRVLGQGAFGMVYLGTADSIDGRSGEITVAIKQLKHNADEEERKEFLIEIDMMKRIGHHPNIVEMYGCCTIQCPSCMVMEYVPYGDLQRYLQNVRKEMTYSLDPLELQNFALQVAGGMSHLESLGITHRDLAARNILVGHGKCLKISDFGLSRTGVYVKTTSGRIPLRWLSIEAIRDHVYSTASDVWAYGVVLWEICTLGGFPYSHIDDKDMLRYLLAGYRLEKPPPCSDVIYDLMARCWNYDPCQRPSFVQIYQELVDLSKGNNLYVEFDDDVNTTLPPGTYCRLAPDSKIDSIYCMCCNQRAVSSV</sequence>
<feature type="domain" description="Protein kinase" evidence="12">
    <location>
        <begin position="5"/>
        <end position="275"/>
    </location>
</feature>
<evidence type="ECO:0000256" key="5">
    <source>
        <dbReference type="ARBA" id="ARBA00022840"/>
    </source>
</evidence>
<comment type="catalytic activity">
    <reaction evidence="7">
        <text>L-tyrosyl-[protein] + ATP = O-phospho-L-tyrosyl-[protein] + ADP + H(+)</text>
        <dbReference type="Rhea" id="RHEA:10596"/>
        <dbReference type="Rhea" id="RHEA-COMP:10136"/>
        <dbReference type="Rhea" id="RHEA-COMP:20101"/>
        <dbReference type="ChEBI" id="CHEBI:15378"/>
        <dbReference type="ChEBI" id="CHEBI:30616"/>
        <dbReference type="ChEBI" id="CHEBI:46858"/>
        <dbReference type="ChEBI" id="CHEBI:61978"/>
        <dbReference type="ChEBI" id="CHEBI:456216"/>
        <dbReference type="EC" id="2.7.10.1"/>
    </reaction>
</comment>
<dbReference type="InterPro" id="IPR001245">
    <property type="entry name" value="Ser-Thr/Tyr_kinase_cat_dom"/>
</dbReference>
<dbReference type="PIRSF" id="PIRSF000615">
    <property type="entry name" value="TyrPK_CSF1-R"/>
    <property type="match status" value="1"/>
</dbReference>
<evidence type="ECO:0000256" key="9">
    <source>
        <dbReference type="PIRSR" id="PIRSR000615-2"/>
    </source>
</evidence>
<dbReference type="InterPro" id="IPR000719">
    <property type="entry name" value="Prot_kinase_dom"/>
</dbReference>
<dbReference type="SUPFAM" id="SSF56112">
    <property type="entry name" value="Protein kinase-like (PK-like)"/>
    <property type="match status" value="1"/>
</dbReference>